<gene>
    <name evidence="2" type="ORF">PSET11_00715</name>
</gene>
<protein>
    <recommendedName>
        <fullName evidence="1">YdhG-like domain-containing protein</fullName>
    </recommendedName>
</protein>
<dbReference type="AlphaFoldDB" id="A0A3P5WCY3"/>
<evidence type="ECO:0000259" key="1">
    <source>
        <dbReference type="Pfam" id="PF08818"/>
    </source>
</evidence>
<evidence type="ECO:0000313" key="3">
    <source>
        <dbReference type="Proteomes" id="UP000280861"/>
    </source>
</evidence>
<sequence>MATPCQTGPVKENKTKPTGISVPEFLTAVEHPVRRADGQELAALMASITGHEATMWGPTIVGFGSYHYRYESGRQGDAAAVGFSPRKTGLVLYGLTYGPDAAQQLPRLGKHTTGAACLYVTKLADIDRDVLAEMVRTGYQHVMAELHHP</sequence>
<dbReference type="InterPro" id="IPR014922">
    <property type="entry name" value="YdhG-like"/>
</dbReference>
<name>A0A3P5WCY3_9MICC</name>
<evidence type="ECO:0000313" key="2">
    <source>
        <dbReference type="EMBL" id="VDC21353.1"/>
    </source>
</evidence>
<organism evidence="2 3">
    <name type="scientific">Arthrobacter ulcerisalmonis</name>
    <dbReference type="NCBI Taxonomy" id="2483813"/>
    <lineage>
        <taxon>Bacteria</taxon>
        <taxon>Bacillati</taxon>
        <taxon>Actinomycetota</taxon>
        <taxon>Actinomycetes</taxon>
        <taxon>Micrococcales</taxon>
        <taxon>Micrococcaceae</taxon>
        <taxon>Arthrobacter</taxon>
    </lineage>
</organism>
<reference evidence="2 3" key="1">
    <citation type="submission" date="2018-11" db="EMBL/GenBank/DDBJ databases">
        <authorList>
            <person name="Criscuolo A."/>
        </authorList>
    </citation>
    <scope>NUCLEOTIDE SEQUENCE [LARGE SCALE GENOMIC DNA]</scope>
    <source>
        <strain evidence="2">AT11b</strain>
    </source>
</reference>
<dbReference type="EMBL" id="UXAU01000013">
    <property type="protein sequence ID" value="VDC21353.1"/>
    <property type="molecule type" value="Genomic_DNA"/>
</dbReference>
<dbReference type="Proteomes" id="UP000280861">
    <property type="component" value="Unassembled WGS sequence"/>
</dbReference>
<feature type="domain" description="YdhG-like" evidence="1">
    <location>
        <begin position="34"/>
        <end position="136"/>
    </location>
</feature>
<accession>A0A3P5WCY3</accession>
<keyword evidence="3" id="KW-1185">Reference proteome</keyword>
<dbReference type="Pfam" id="PF08818">
    <property type="entry name" value="DUF1801"/>
    <property type="match status" value="1"/>
</dbReference>
<proteinExistence type="predicted"/>